<dbReference type="Proteomes" id="UP001153678">
    <property type="component" value="Unassembled WGS sequence"/>
</dbReference>
<evidence type="ECO:0000313" key="2">
    <source>
        <dbReference type="Proteomes" id="UP001153678"/>
    </source>
</evidence>
<organism evidence="1 2">
    <name type="scientific">Funneliformis geosporum</name>
    <dbReference type="NCBI Taxonomy" id="1117311"/>
    <lineage>
        <taxon>Eukaryota</taxon>
        <taxon>Fungi</taxon>
        <taxon>Fungi incertae sedis</taxon>
        <taxon>Mucoromycota</taxon>
        <taxon>Glomeromycotina</taxon>
        <taxon>Glomeromycetes</taxon>
        <taxon>Glomerales</taxon>
        <taxon>Glomeraceae</taxon>
        <taxon>Funneliformis</taxon>
    </lineage>
</organism>
<name>A0A9W4WRF4_9GLOM</name>
<reference evidence="1" key="1">
    <citation type="submission" date="2022-08" db="EMBL/GenBank/DDBJ databases">
        <authorList>
            <person name="Kallberg Y."/>
            <person name="Tangrot J."/>
            <person name="Rosling A."/>
        </authorList>
    </citation>
    <scope>NUCLEOTIDE SEQUENCE</scope>
    <source>
        <strain evidence="1">Wild A</strain>
    </source>
</reference>
<evidence type="ECO:0000313" key="1">
    <source>
        <dbReference type="EMBL" id="CAI2166518.1"/>
    </source>
</evidence>
<dbReference type="EMBL" id="CAMKVN010000312">
    <property type="protein sequence ID" value="CAI2166518.1"/>
    <property type="molecule type" value="Genomic_DNA"/>
</dbReference>
<protein>
    <submittedName>
        <fullName evidence="1">2025_t:CDS:1</fullName>
    </submittedName>
</protein>
<sequence length="143" mass="16501">QIQILSSRNLFKSTWTVRFASSRSGKLYDMKFDQSILTGGERHRMRIILKRKTSPCCINGSGKGVIVATGGSEHAFDHKSRYLFEAIQDSWSRRQPRTEIPEVIKECCRARMRAFMVSDYALTAETTYICEEDDYQLNTIHLL</sequence>
<feature type="non-terminal residue" evidence="1">
    <location>
        <position position="143"/>
    </location>
</feature>
<dbReference type="AlphaFoldDB" id="A0A9W4WRF4"/>
<gene>
    <name evidence="1" type="ORF">FWILDA_LOCUS2616</name>
</gene>
<keyword evidence="2" id="KW-1185">Reference proteome</keyword>
<accession>A0A9W4WRF4</accession>
<proteinExistence type="predicted"/>
<comment type="caution">
    <text evidence="1">The sequence shown here is derived from an EMBL/GenBank/DDBJ whole genome shotgun (WGS) entry which is preliminary data.</text>
</comment>